<reference evidence="1 2" key="1">
    <citation type="journal article" date="2011" name="J. Bacteriol.">
        <title>Genome analyses of icelandic strains of Sulfolobus islandicus, model organisms for genetic and virus-host interaction studies.</title>
        <authorList>
            <person name="Guo L."/>
            <person name="Brugger K."/>
            <person name="Liu C."/>
            <person name="Shah S.A."/>
            <person name="Zheng H."/>
            <person name="Zhu Y."/>
            <person name="Wang S."/>
            <person name="Lillestol R.K."/>
            <person name="Chen L."/>
            <person name="Frank J."/>
            <person name="Prangishvili D."/>
            <person name="Paulin L."/>
            <person name="She Q."/>
            <person name="Huang L."/>
            <person name="Garrett R.A."/>
        </authorList>
    </citation>
    <scope>NUCLEOTIDE SEQUENCE [LARGE SCALE GENOMIC DNA]</scope>
    <source>
        <strain evidence="1 2">HVE10/4</strain>
    </source>
</reference>
<dbReference type="KEGG" id="sih:SiH_0877"/>
<gene>
    <name evidence="1" type="ordered locus">SiH_0877</name>
</gene>
<proteinExistence type="predicted"/>
<accession>F0NP44</accession>
<dbReference type="AlphaFoldDB" id="F0NP44"/>
<protein>
    <submittedName>
        <fullName evidence="1">Uncharacterized protein</fullName>
    </submittedName>
</protein>
<dbReference type="EMBL" id="CP002426">
    <property type="protein sequence ID" value="ADX82230.1"/>
    <property type="molecule type" value="Genomic_DNA"/>
</dbReference>
<organism evidence="1 2">
    <name type="scientific">Saccharolobus islandicus (strain HVE10/4)</name>
    <name type="common">Sulfolobus islandicus</name>
    <dbReference type="NCBI Taxonomy" id="930943"/>
    <lineage>
        <taxon>Archaea</taxon>
        <taxon>Thermoproteota</taxon>
        <taxon>Thermoprotei</taxon>
        <taxon>Sulfolobales</taxon>
        <taxon>Sulfolobaceae</taxon>
        <taxon>Saccharolobus</taxon>
    </lineage>
</organism>
<name>F0NP44_SACI0</name>
<dbReference type="Proteomes" id="UP000006395">
    <property type="component" value="Chromosome"/>
</dbReference>
<dbReference type="GeneID" id="12414911"/>
<evidence type="ECO:0000313" key="2">
    <source>
        <dbReference type="Proteomes" id="UP000006395"/>
    </source>
</evidence>
<keyword evidence="2" id="KW-1185">Reference proteome</keyword>
<sequence length="1017" mass="119016">MLSDKDKVFIGGLPFSGKTTLINKFYNKYKNEGIQFIELPKKFNSVDELNEWKNKIKEIRRGIIEGRTYIIELLLGKVSIVNIPSPQSPYLDFRGNAVSMKNIDAIKRIYKNGIKDDKVISKILMYSTIAMPNYFTIIPKLVNEGIELYKQAKLDKILEVVLGVKRLYSSFPKIDISEEDSITYALGLVLPRDIDFKKAWSELSETWKELIYYRLDSALRLLPGSAEKIIGQKDIKPLGDKVDIADIEPFFVDLAEWGKSIILDGNNLCIVGPLRSTKSSLANYIYSTVNSKDVSLLDYNNYDLLNLDKKIKSESKKYIAVLTDDIFYSIPTECKVIESRSYIKDFIDYLYLKNNVQRVKVAKPNVPIHYYYLYKLRDNMSHEQIYNEYKSDMNKYIINTIFGNNKELINNYLPLLIVGKKYLPLPVKVSEIILNKLNKQIDKTFINWFSVFDFTDYEVNVNGEIEKAAYDALGKVREELIRVVKENKFEEDLLKVYFDTISTYPIFQDTRIDEFIKTGYGDYSPITYTLLHTHDVIYEFDWDLGERVNQVCSSLSSLEDIIGKAITSSEDIVDEILEEVMNFVELKPSNYASIYEILSSENVNMECLRKAFNILKWYISSQNDRFVFIKFENKLYNVILKTKDDKLINYYLKMSLRDTMRSDIYINPEHIDKIAEISDNAKLSTLPLVMLNKAINNEKEIENIMNPVEAYAALLAIMRLEIDAIAEGKIDTTIKYYKYLDELYDKFMKHVRKIDEKVLFTLYDIAFDEYVNEKREVLDSLAENKEFIDFEYGLLMFYFYKVEDDLKQVLDYIITLVEPRYNFLIKLRKLYDDDVYELFEIYKIKLAKTLITSKYDYKLVLQDIIDLWSKANIHDKGLKRRILAAYYISKFLLNGEVKKIRLRGPEEMLYRVALALTGNEEMKKEFYKTVENTKINDKLIIENLDYTLGNLAANDYIIPVLEIYFYLKGDNEKLSQVMEYVEKEILGLPAFILHKLFNEINVKGKRNKYIASLILFT</sequence>
<dbReference type="RefSeq" id="WP_014512372.1">
    <property type="nucleotide sequence ID" value="NC_017275.1"/>
</dbReference>
<dbReference type="HOGENOM" id="CLU_311621_0_0_2"/>
<evidence type="ECO:0000313" key="1">
    <source>
        <dbReference type="EMBL" id="ADX82230.1"/>
    </source>
</evidence>